<evidence type="ECO:0000313" key="2">
    <source>
        <dbReference type="Proteomes" id="UP000808337"/>
    </source>
</evidence>
<sequence length="57" mass="6316">MQSNCYHFVVDVAQLNGCNNTGLILRTWSAQDACGNVKTCTQLITIVDRTHRLSMSS</sequence>
<comment type="caution">
    <text evidence="1">The sequence shown here is derived from an EMBL/GenBank/DDBJ whole genome shotgun (WGS) entry which is preliminary data.</text>
</comment>
<dbReference type="AlphaFoldDB" id="A0A9D7SUZ1"/>
<accession>A0A9D7SUZ1</accession>
<protein>
    <submittedName>
        <fullName evidence="1">Uncharacterized protein</fullName>
    </submittedName>
</protein>
<proteinExistence type="predicted"/>
<reference evidence="1 2" key="1">
    <citation type="submission" date="2020-10" db="EMBL/GenBank/DDBJ databases">
        <title>Connecting structure to function with the recovery of over 1000 high-quality activated sludge metagenome-assembled genomes encoding full-length rRNA genes using long-read sequencing.</title>
        <authorList>
            <person name="Singleton C.M."/>
            <person name="Petriglieri F."/>
            <person name="Kristensen J.M."/>
            <person name="Kirkegaard R.H."/>
            <person name="Michaelsen T.Y."/>
            <person name="Andersen M.H."/>
            <person name="Karst S.M."/>
            <person name="Dueholm M.S."/>
            <person name="Nielsen P.H."/>
            <person name="Albertsen M."/>
        </authorList>
    </citation>
    <scope>NUCLEOTIDE SEQUENCE [LARGE SCALE GENOMIC DNA]</scope>
    <source>
        <strain evidence="1">Ribe_18-Q3-R11-54_MAXAC.273</strain>
    </source>
</reference>
<organism evidence="1 2">
    <name type="scientific">Candidatus Opimibacter skivensis</name>
    <dbReference type="NCBI Taxonomy" id="2982028"/>
    <lineage>
        <taxon>Bacteria</taxon>
        <taxon>Pseudomonadati</taxon>
        <taxon>Bacteroidota</taxon>
        <taxon>Saprospiria</taxon>
        <taxon>Saprospirales</taxon>
        <taxon>Saprospiraceae</taxon>
        <taxon>Candidatus Opimibacter</taxon>
    </lineage>
</organism>
<gene>
    <name evidence="1" type="ORF">IPP15_07150</name>
</gene>
<evidence type="ECO:0000313" key="1">
    <source>
        <dbReference type="EMBL" id="MBK9982190.1"/>
    </source>
</evidence>
<dbReference type="Proteomes" id="UP000808337">
    <property type="component" value="Unassembled WGS sequence"/>
</dbReference>
<name>A0A9D7SUZ1_9BACT</name>
<dbReference type="EMBL" id="JADKGY010000004">
    <property type="protein sequence ID" value="MBK9982190.1"/>
    <property type="molecule type" value="Genomic_DNA"/>
</dbReference>